<proteinExistence type="predicted"/>
<dbReference type="HOGENOM" id="CLU_1836347_0_0_1"/>
<evidence type="ECO:0000313" key="2">
    <source>
        <dbReference type="Proteomes" id="UP000008063"/>
    </source>
</evidence>
<dbReference type="InterPro" id="IPR031755">
    <property type="entry name" value="Inhibitor_I66"/>
</dbReference>
<name>F8Q8R7_SERL3</name>
<dbReference type="InParanoid" id="F8Q8R7"/>
<dbReference type="Gene3D" id="2.80.10.50">
    <property type="match status" value="1"/>
</dbReference>
<dbReference type="Pfam" id="PF16850">
    <property type="entry name" value="Inhibitor_I66"/>
    <property type="match status" value="1"/>
</dbReference>
<dbReference type="AlphaFoldDB" id="F8Q8R7"/>
<protein>
    <submittedName>
        <fullName evidence="1">Uncharacterized protein</fullName>
    </submittedName>
</protein>
<evidence type="ECO:0000313" key="1">
    <source>
        <dbReference type="EMBL" id="EGN94972.1"/>
    </source>
</evidence>
<dbReference type="EMBL" id="GL945486">
    <property type="protein sequence ID" value="EGN94972.1"/>
    <property type="molecule type" value="Genomic_DNA"/>
</dbReference>
<accession>F8Q8R7</accession>
<dbReference type="GO" id="GO:0004867">
    <property type="term" value="F:serine-type endopeptidase inhibitor activity"/>
    <property type="evidence" value="ECO:0007669"/>
    <property type="project" value="InterPro"/>
</dbReference>
<dbReference type="CDD" id="cd23428">
    <property type="entry name" value="beta-trefoil_Ricin_SPI"/>
    <property type="match status" value="1"/>
</dbReference>
<organism evidence="2">
    <name type="scientific">Serpula lacrymans var. lacrymans (strain S7.3)</name>
    <name type="common">Dry rot fungus</name>
    <dbReference type="NCBI Taxonomy" id="936435"/>
    <lineage>
        <taxon>Eukaryota</taxon>
        <taxon>Fungi</taxon>
        <taxon>Dikarya</taxon>
        <taxon>Basidiomycota</taxon>
        <taxon>Agaricomycotina</taxon>
        <taxon>Agaricomycetes</taxon>
        <taxon>Agaricomycetidae</taxon>
        <taxon>Boletales</taxon>
        <taxon>Coniophorineae</taxon>
        <taxon>Serpulaceae</taxon>
        <taxon>Serpula</taxon>
    </lineage>
</organism>
<keyword evidence="2" id="KW-1185">Reference proteome</keyword>
<reference evidence="2" key="1">
    <citation type="journal article" date="2011" name="Science">
        <title>The plant cell wall-decomposing machinery underlies the functional diversity of forest fungi.</title>
        <authorList>
            <person name="Eastwood D.C."/>
            <person name="Floudas D."/>
            <person name="Binder M."/>
            <person name="Majcherczyk A."/>
            <person name="Schneider P."/>
            <person name="Aerts A."/>
            <person name="Asiegbu F.O."/>
            <person name="Baker S.E."/>
            <person name="Barry K."/>
            <person name="Bendiksby M."/>
            <person name="Blumentritt M."/>
            <person name="Coutinho P.M."/>
            <person name="Cullen D."/>
            <person name="de Vries R.P."/>
            <person name="Gathman A."/>
            <person name="Goodell B."/>
            <person name="Henrissat B."/>
            <person name="Ihrmark K."/>
            <person name="Kauserud H."/>
            <person name="Kohler A."/>
            <person name="LaButti K."/>
            <person name="Lapidus A."/>
            <person name="Lavin J.L."/>
            <person name="Lee Y.-H."/>
            <person name="Lindquist E."/>
            <person name="Lilly W."/>
            <person name="Lucas S."/>
            <person name="Morin E."/>
            <person name="Murat C."/>
            <person name="Oguiza J.A."/>
            <person name="Park J."/>
            <person name="Pisabarro A.G."/>
            <person name="Riley R."/>
            <person name="Rosling A."/>
            <person name="Salamov A."/>
            <person name="Schmidt O."/>
            <person name="Schmutz J."/>
            <person name="Skrede I."/>
            <person name="Stenlid J."/>
            <person name="Wiebenga A."/>
            <person name="Xie X."/>
            <person name="Kuees U."/>
            <person name="Hibbett D.S."/>
            <person name="Hoffmeister D."/>
            <person name="Hoegberg N."/>
            <person name="Martin F."/>
            <person name="Grigoriev I.V."/>
            <person name="Watkinson S.C."/>
        </authorList>
    </citation>
    <scope>NUCLEOTIDE SEQUENCE [LARGE SCALE GENOMIC DNA]</scope>
    <source>
        <strain evidence="2">strain S7.3</strain>
    </source>
</reference>
<feature type="non-terminal residue" evidence="1">
    <location>
        <position position="147"/>
    </location>
</feature>
<gene>
    <name evidence="1" type="ORF">SERLA73DRAFT_142996</name>
</gene>
<sequence>MSNELLSNVYVISNVAFKGNSVNTLHASGDHPRKLALFPGTQEKLEVQNVGGGRYIITATGTNAAIIDNAVYGVFHQPPVTERWTLEYHPQYNAYTVNATSQHGAWTLPKGDLHTQVVVHPITAHPTSEEFKKSLFTFTGPGPHAHD</sequence>
<dbReference type="Proteomes" id="UP000008063">
    <property type="component" value="Unassembled WGS sequence"/>
</dbReference>